<evidence type="ECO:0000256" key="1">
    <source>
        <dbReference type="ARBA" id="ARBA00023125"/>
    </source>
</evidence>
<sequence>MRAGRLVQALTYDVRLPDEAQADALRLLDASRQVVNQALEILWPSLSEFGEHTRGPAWKQVGQYIGSPQPHGDRQWRCESEVVGRLLRQQAERKKAFELIAPILCDGFIRPQTEKRPPGKNRPAIKEAIAALPKSLDDDETSFVTLQNVIEQACNHFLRMDQWPASYEDLQPIPLLKVGMLTYAGDDGREKGQAYRMSLDLDTGVARFRFRYPDEQGIWRWRKVDTIISLPACLKERLTGSQLLAPTLREECRTDGKRFAVLDVIVEVEKETLSGWESVERVLGADWGVHSLFTATAVDEHSQQVSRPFFLETGSFDGRQARTRRQIDVLKKKVARYKQERDALAPDHLKRAWYQERLALYGREIARCWRKYEQRNRALAHLASNVLLLLARVHGCSLLSMESLKTLKTTGRGRGVRGRWRNYCNNTTVRGEIWHLLRYKCHLEGLRFQTCPPRGTSHTCPHCSTPAKTYRAPDQRSKDIRWGRWMWCEECGFNGDRDYCASLNIARLGVAYLISMKLTGNARSCSITDPRVKPVSYTGTGSALLLPPTNSPVRPMLSGKMCYYPGWYGSAFLQSSQPKAVFLRLCG</sequence>
<accession>A0ABQ6G2N7</accession>
<reference evidence="3 4" key="1">
    <citation type="submission" date="2023-02" db="EMBL/GenBank/DDBJ databases">
        <title>Dictyobacter halimunensis sp. nov., a new member of the class Ktedonobacteria from forest soil in a geothermal area.</title>
        <authorList>
            <person name="Rachmania M.K."/>
            <person name="Ningsih F."/>
            <person name="Sakai Y."/>
            <person name="Yabe S."/>
            <person name="Yokota A."/>
            <person name="Sjamsuridzal W."/>
        </authorList>
    </citation>
    <scope>NUCLEOTIDE SEQUENCE [LARGE SCALE GENOMIC DNA]</scope>
    <source>
        <strain evidence="3 4">S3.2.2.5</strain>
    </source>
</reference>
<organism evidence="3 4">
    <name type="scientific">Dictyobacter halimunensis</name>
    <dbReference type="NCBI Taxonomy" id="3026934"/>
    <lineage>
        <taxon>Bacteria</taxon>
        <taxon>Bacillati</taxon>
        <taxon>Chloroflexota</taxon>
        <taxon>Ktedonobacteria</taxon>
        <taxon>Ktedonobacterales</taxon>
        <taxon>Dictyobacteraceae</taxon>
        <taxon>Dictyobacter</taxon>
    </lineage>
</organism>
<protein>
    <recommendedName>
        <fullName evidence="2">Cas12f1-like TNB domain-containing protein</fullName>
    </recommendedName>
</protein>
<keyword evidence="1" id="KW-0238">DNA-binding</keyword>
<gene>
    <name evidence="3" type="ORF">KDH_59020</name>
</gene>
<evidence type="ECO:0000259" key="2">
    <source>
        <dbReference type="Pfam" id="PF07282"/>
    </source>
</evidence>
<evidence type="ECO:0000313" key="3">
    <source>
        <dbReference type="EMBL" id="GLV59074.1"/>
    </source>
</evidence>
<evidence type="ECO:0000313" key="4">
    <source>
        <dbReference type="Proteomes" id="UP001344906"/>
    </source>
</evidence>
<keyword evidence="4" id="KW-1185">Reference proteome</keyword>
<name>A0ABQ6G2N7_9CHLR</name>
<dbReference type="Pfam" id="PF07282">
    <property type="entry name" value="Cas12f1-like_TNB"/>
    <property type="match status" value="1"/>
</dbReference>
<dbReference type="RefSeq" id="WP_338255553.1">
    <property type="nucleotide sequence ID" value="NZ_BSRI01000002.1"/>
</dbReference>
<dbReference type="EMBL" id="BSRI01000002">
    <property type="protein sequence ID" value="GLV59074.1"/>
    <property type="molecule type" value="Genomic_DNA"/>
</dbReference>
<proteinExistence type="predicted"/>
<feature type="domain" description="Cas12f1-like TNB" evidence="2">
    <location>
        <begin position="433"/>
        <end position="505"/>
    </location>
</feature>
<dbReference type="InterPro" id="IPR010095">
    <property type="entry name" value="Cas12f1-like_TNB"/>
</dbReference>
<comment type="caution">
    <text evidence="3">The sequence shown here is derived from an EMBL/GenBank/DDBJ whole genome shotgun (WGS) entry which is preliminary data.</text>
</comment>
<dbReference type="Proteomes" id="UP001344906">
    <property type="component" value="Unassembled WGS sequence"/>
</dbReference>